<accession>A0A382BFP4</accession>
<proteinExistence type="predicted"/>
<gene>
    <name evidence="1" type="ORF">METZ01_LOCUS165273</name>
</gene>
<organism evidence="1">
    <name type="scientific">marine metagenome</name>
    <dbReference type="NCBI Taxonomy" id="408172"/>
    <lineage>
        <taxon>unclassified sequences</taxon>
        <taxon>metagenomes</taxon>
        <taxon>ecological metagenomes</taxon>
    </lineage>
</organism>
<sequence length="328" mass="37085">MKRLLLLLIISLSVSSFLVANNANTAEAVCTEVTVKDENGNDRIFSTFGEGRCPPGSKTSFGSSSKSDLDRSLDKLNEINAIYDAAFKAMRAFTESWNNLIDAKARKQVASTEIKTISYEVPNIDKYVLRMNFEPTIGEEFSLDSGDNVISGSTGYFSDCVIPHFSFEGKRMGGHLMSIKKDVPACKKASKNEIYTPPYLNSYTKNTDTVAVYDYKIKIKRNKYQICHHMMGFCQGSVKNLSEDDFSFVTGFVSNPFLSQKQLIYIGRYANLISFMYRYREDYQLNSKVDKVDFDLIKSNILEHEGAKIEVINATESELTFKVLSYFE</sequence>
<dbReference type="EMBL" id="UINC01029535">
    <property type="protein sequence ID" value="SVB12419.1"/>
    <property type="molecule type" value="Genomic_DNA"/>
</dbReference>
<dbReference type="AlphaFoldDB" id="A0A382BFP4"/>
<reference evidence="1" key="1">
    <citation type="submission" date="2018-05" db="EMBL/GenBank/DDBJ databases">
        <authorList>
            <person name="Lanie J.A."/>
            <person name="Ng W.-L."/>
            <person name="Kazmierczak K.M."/>
            <person name="Andrzejewski T.M."/>
            <person name="Davidsen T.M."/>
            <person name="Wayne K.J."/>
            <person name="Tettelin H."/>
            <person name="Glass J.I."/>
            <person name="Rusch D."/>
            <person name="Podicherti R."/>
            <person name="Tsui H.-C.T."/>
            <person name="Winkler M.E."/>
        </authorList>
    </citation>
    <scope>NUCLEOTIDE SEQUENCE</scope>
</reference>
<name>A0A382BFP4_9ZZZZ</name>
<evidence type="ECO:0000313" key="1">
    <source>
        <dbReference type="EMBL" id="SVB12419.1"/>
    </source>
</evidence>
<protein>
    <submittedName>
        <fullName evidence="1">Uncharacterized protein</fullName>
    </submittedName>
</protein>